<dbReference type="PANTHER" id="PTHR11596">
    <property type="entry name" value="ALKALINE PHOSPHATASE"/>
    <property type="match status" value="1"/>
</dbReference>
<organism evidence="11 12">
    <name type="scientific">Bacillus spongiae</name>
    <dbReference type="NCBI Taxonomy" id="2683610"/>
    <lineage>
        <taxon>Bacteria</taxon>
        <taxon>Bacillati</taxon>
        <taxon>Bacillota</taxon>
        <taxon>Bacilli</taxon>
        <taxon>Bacillales</taxon>
        <taxon>Bacillaceae</taxon>
        <taxon>Bacillus</taxon>
    </lineage>
</organism>
<proteinExistence type="inferred from homology"/>
<keyword evidence="12" id="KW-1185">Reference proteome</keyword>
<feature type="compositionally biased region" description="Basic and acidic residues" evidence="10">
    <location>
        <begin position="521"/>
        <end position="537"/>
    </location>
</feature>
<comment type="caution">
    <text evidence="11">The sequence shown here is derived from an EMBL/GenBank/DDBJ whole genome shotgun (WGS) entry which is preliminary data.</text>
</comment>
<keyword evidence="4" id="KW-0597">Phosphoprotein</keyword>
<keyword evidence="7" id="KW-0862">Zinc</keyword>
<evidence type="ECO:0000256" key="10">
    <source>
        <dbReference type="SAM" id="MobiDB-lite"/>
    </source>
</evidence>
<reference evidence="11 12" key="1">
    <citation type="journal article" date="2018" name="J. Microbiol.">
        <title>Bacillus spongiae sp. nov., isolated from sponge of Jeju Island.</title>
        <authorList>
            <person name="Lee G.E."/>
            <person name="Im W.T."/>
            <person name="Park J.S."/>
        </authorList>
    </citation>
    <scope>NUCLEOTIDE SEQUENCE [LARGE SCALE GENOMIC DNA]</scope>
    <source>
        <strain evidence="11 12">135PIL107-10</strain>
    </source>
</reference>
<evidence type="ECO:0000313" key="12">
    <source>
        <dbReference type="Proteomes" id="UP001312865"/>
    </source>
</evidence>
<dbReference type="Gene3D" id="3.40.720.10">
    <property type="entry name" value="Alkaline Phosphatase, subunit A"/>
    <property type="match status" value="1"/>
</dbReference>
<dbReference type="SUPFAM" id="SSF53649">
    <property type="entry name" value="Alkaline phosphatase-like"/>
    <property type="match status" value="1"/>
</dbReference>
<name>A0ABU8H9L8_9BACI</name>
<gene>
    <name evidence="11" type="ORF">WAK64_02750</name>
</gene>
<sequence length="537" mass="59748">MKKVKKLLASTLIMTGLVGCTSNTEVEKDHNKEVKSAAKSEIEQPKYVFLFIGDGMGMPQRSLTEYYKNTVMGNTDILSMHTLPVAADISTHSSDTLITDSGAAGTSLSSGYKTYNGAIGMEDDKTSKPTIIEALEKEGFQTGLITSTRMTHATPASFASHQDSRENANEIAEDYLESGVDFLAGGGYRHFVGEDNDMGLNSKREDSGLIESFEDEGYTIFLSEKDTTKFLSEDITKEEKVLGLFSYSHIPYVIDRDETEKEGKEYPRLDQMTKKGIEFLYNKGEDSGFFLMVEGGRIDHAAHANDALGVIEETLELDKAIDEALAFYEKHPDETLILVTADHETGGLTLGGRLGDYDKDGKTTQEYMLHLDKLVGNHSIEDVAQTKFTEEFNKDREAFLHYLSNDYGLGELSEKELEIINKAMDEESDDNENNDIGYYYTKTGLAISEIVALRGNIGWTTEIHTGVRIPLSAIGTGAEYFNGYYDNAQVPVKLAHLLGVKDKLEFTHDDSNDEYEGGTNHSDEYHKHTDEKEYTSE</sequence>
<evidence type="ECO:0000256" key="3">
    <source>
        <dbReference type="ARBA" id="ARBA00005984"/>
    </source>
</evidence>
<evidence type="ECO:0000256" key="6">
    <source>
        <dbReference type="ARBA" id="ARBA00022801"/>
    </source>
</evidence>
<dbReference type="Proteomes" id="UP001312865">
    <property type="component" value="Unassembled WGS sequence"/>
</dbReference>
<dbReference type="RefSeq" id="WP_336585414.1">
    <property type="nucleotide sequence ID" value="NZ_JBBAXC010000002.1"/>
</dbReference>
<comment type="cofactor">
    <cofactor evidence="2">
        <name>Zn(2+)</name>
        <dbReference type="ChEBI" id="CHEBI:29105"/>
    </cofactor>
</comment>
<evidence type="ECO:0000256" key="5">
    <source>
        <dbReference type="ARBA" id="ARBA00022723"/>
    </source>
</evidence>
<evidence type="ECO:0000256" key="9">
    <source>
        <dbReference type="RuleBase" id="RU003946"/>
    </source>
</evidence>
<dbReference type="PROSITE" id="PS51257">
    <property type="entry name" value="PROKAR_LIPOPROTEIN"/>
    <property type="match status" value="1"/>
</dbReference>
<dbReference type="InterPro" id="IPR001952">
    <property type="entry name" value="Alkaline_phosphatase"/>
</dbReference>
<dbReference type="CDD" id="cd16012">
    <property type="entry name" value="ALP"/>
    <property type="match status" value="1"/>
</dbReference>
<protein>
    <submittedName>
        <fullName evidence="11">Alkaline phosphatase</fullName>
    </submittedName>
</protein>
<comment type="cofactor">
    <cofactor evidence="1">
        <name>Mg(2+)</name>
        <dbReference type="ChEBI" id="CHEBI:18420"/>
    </cofactor>
</comment>
<keyword evidence="5" id="KW-0479">Metal-binding</keyword>
<evidence type="ECO:0000256" key="7">
    <source>
        <dbReference type="ARBA" id="ARBA00022833"/>
    </source>
</evidence>
<comment type="similarity">
    <text evidence="3 9">Belongs to the alkaline phosphatase family.</text>
</comment>
<dbReference type="Pfam" id="PF00245">
    <property type="entry name" value="Alk_phosphatase"/>
    <property type="match status" value="1"/>
</dbReference>
<keyword evidence="8" id="KW-0460">Magnesium</keyword>
<evidence type="ECO:0000256" key="8">
    <source>
        <dbReference type="ARBA" id="ARBA00022842"/>
    </source>
</evidence>
<evidence type="ECO:0000256" key="1">
    <source>
        <dbReference type="ARBA" id="ARBA00001946"/>
    </source>
</evidence>
<dbReference type="PROSITE" id="PS00123">
    <property type="entry name" value="ALKALINE_PHOSPHATASE"/>
    <property type="match status" value="1"/>
</dbReference>
<dbReference type="EMBL" id="JBBAXC010000002">
    <property type="protein sequence ID" value="MEI5905987.1"/>
    <property type="molecule type" value="Genomic_DNA"/>
</dbReference>
<evidence type="ECO:0000313" key="11">
    <source>
        <dbReference type="EMBL" id="MEI5905987.1"/>
    </source>
</evidence>
<evidence type="ECO:0000256" key="4">
    <source>
        <dbReference type="ARBA" id="ARBA00022553"/>
    </source>
</evidence>
<dbReference type="InterPro" id="IPR017850">
    <property type="entry name" value="Alkaline_phosphatase_core_sf"/>
</dbReference>
<dbReference type="PRINTS" id="PR00113">
    <property type="entry name" value="ALKPHPHTASE"/>
</dbReference>
<dbReference type="Gene3D" id="1.10.60.40">
    <property type="match status" value="1"/>
</dbReference>
<evidence type="ECO:0000256" key="2">
    <source>
        <dbReference type="ARBA" id="ARBA00001947"/>
    </source>
</evidence>
<keyword evidence="6" id="KW-0378">Hydrolase</keyword>
<accession>A0ABU8H9L8</accession>
<feature type="region of interest" description="Disordered" evidence="10">
    <location>
        <begin position="508"/>
        <end position="537"/>
    </location>
</feature>
<dbReference type="SMART" id="SM00098">
    <property type="entry name" value="alkPPc"/>
    <property type="match status" value="1"/>
</dbReference>
<dbReference type="PANTHER" id="PTHR11596:SF5">
    <property type="entry name" value="ALKALINE PHOSPHATASE"/>
    <property type="match status" value="1"/>
</dbReference>
<dbReference type="InterPro" id="IPR018299">
    <property type="entry name" value="Alkaline_phosphatase_AS"/>
</dbReference>